<evidence type="ECO:0000256" key="2">
    <source>
        <dbReference type="ARBA" id="ARBA00023242"/>
    </source>
</evidence>
<dbReference type="EMBL" id="JBGMDY010000008">
    <property type="protein sequence ID" value="KAL2324642.1"/>
    <property type="molecule type" value="Genomic_DNA"/>
</dbReference>
<dbReference type="PANTHER" id="PTHR12214">
    <property type="entry name" value="GC-RICH SEQUENCE DNA-BINDING FACTOR"/>
    <property type="match status" value="1"/>
</dbReference>
<keyword evidence="5" id="KW-1185">Reference proteome</keyword>
<organism evidence="4 5">
    <name type="scientific">Flemingia macrophylla</name>
    <dbReference type="NCBI Taxonomy" id="520843"/>
    <lineage>
        <taxon>Eukaryota</taxon>
        <taxon>Viridiplantae</taxon>
        <taxon>Streptophyta</taxon>
        <taxon>Embryophyta</taxon>
        <taxon>Tracheophyta</taxon>
        <taxon>Spermatophyta</taxon>
        <taxon>Magnoliopsida</taxon>
        <taxon>eudicotyledons</taxon>
        <taxon>Gunneridae</taxon>
        <taxon>Pentapetalae</taxon>
        <taxon>rosids</taxon>
        <taxon>fabids</taxon>
        <taxon>Fabales</taxon>
        <taxon>Fabaceae</taxon>
        <taxon>Papilionoideae</taxon>
        <taxon>50 kb inversion clade</taxon>
        <taxon>NPAAA clade</taxon>
        <taxon>indigoferoid/millettioid clade</taxon>
        <taxon>Phaseoleae</taxon>
        <taxon>Flemingia</taxon>
    </lineage>
</organism>
<evidence type="ECO:0000313" key="5">
    <source>
        <dbReference type="Proteomes" id="UP001603857"/>
    </source>
</evidence>
<evidence type="ECO:0000256" key="3">
    <source>
        <dbReference type="SAM" id="MobiDB-lite"/>
    </source>
</evidence>
<proteinExistence type="predicted"/>
<reference evidence="4 5" key="1">
    <citation type="submission" date="2024-08" db="EMBL/GenBank/DDBJ databases">
        <title>Insights into the chromosomal genome structure of Flemingia macrophylla.</title>
        <authorList>
            <person name="Ding Y."/>
            <person name="Zhao Y."/>
            <person name="Bi W."/>
            <person name="Wu M."/>
            <person name="Zhao G."/>
            <person name="Gong Y."/>
            <person name="Li W."/>
            <person name="Zhang P."/>
        </authorList>
    </citation>
    <scope>NUCLEOTIDE SEQUENCE [LARGE SCALE GENOMIC DNA]</scope>
    <source>
        <strain evidence="4">DYQJB</strain>
        <tissue evidence="4">Leaf</tissue>
    </source>
</reference>
<comment type="subcellular location">
    <subcellularLocation>
        <location evidence="1">Nucleus</location>
    </subcellularLocation>
</comment>
<dbReference type="InterPro" id="IPR012890">
    <property type="entry name" value="GCFC2-like"/>
</dbReference>
<feature type="region of interest" description="Disordered" evidence="3">
    <location>
        <begin position="74"/>
        <end position="134"/>
    </location>
</feature>
<dbReference type="PANTHER" id="PTHR12214:SF0">
    <property type="entry name" value="LD29489P"/>
    <property type="match status" value="1"/>
</dbReference>
<dbReference type="GO" id="GO:0005634">
    <property type="term" value="C:nucleus"/>
    <property type="evidence" value="ECO:0007669"/>
    <property type="project" value="UniProtKB-SubCell"/>
</dbReference>
<sequence>MFCDEFIAKDVRVFRLPTLPSHLDPFTAILEILNHACASVFLGLQAMTPTSPSSSTSAKPKKPQALKLLSFADSEENENPCPRSAKAHRSATVKPSSLSSSSNKIKTLKDQIAHSSSSSVPSNVEPQDGTYTKEDLRELQKNTRTLVTPSSSRPNPKPLFEPIIVLKGLVKGNAAKRPSRDSFCPDQETIQAKRERLRLAHPVAPDYISLNCGSNHSAAKGLSDKELEFCGRIVMSREKVDGGRKGFFEEVEKTCMWNNVKKYWDDFAFLIKYFGD</sequence>
<dbReference type="AlphaFoldDB" id="A0ABD1LM97"/>
<dbReference type="Proteomes" id="UP001603857">
    <property type="component" value="Unassembled WGS sequence"/>
</dbReference>
<gene>
    <name evidence="4" type="ORF">Fmac_023700</name>
</gene>
<protein>
    <submittedName>
        <fullName evidence="4">Uncharacterized protein</fullName>
    </submittedName>
</protein>
<comment type="caution">
    <text evidence="4">The sequence shown here is derived from an EMBL/GenBank/DDBJ whole genome shotgun (WGS) entry which is preliminary data.</text>
</comment>
<keyword evidence="2" id="KW-0539">Nucleus</keyword>
<evidence type="ECO:0000256" key="1">
    <source>
        <dbReference type="ARBA" id="ARBA00004123"/>
    </source>
</evidence>
<name>A0ABD1LM97_9FABA</name>
<accession>A0ABD1LM97</accession>
<evidence type="ECO:0000313" key="4">
    <source>
        <dbReference type="EMBL" id="KAL2324642.1"/>
    </source>
</evidence>